<dbReference type="Pfam" id="PF00857">
    <property type="entry name" value="Isochorismatase"/>
    <property type="match status" value="1"/>
</dbReference>
<evidence type="ECO:0000313" key="4">
    <source>
        <dbReference type="EMBL" id="MCC4307884.1"/>
    </source>
</evidence>
<protein>
    <submittedName>
        <fullName evidence="4">Cysteine hydrolase family protein</fullName>
    </submittedName>
</protein>
<dbReference type="Proteomes" id="UP001108027">
    <property type="component" value="Unassembled WGS sequence"/>
</dbReference>
<dbReference type="InterPro" id="IPR050272">
    <property type="entry name" value="Isochorismatase-like_hydrls"/>
</dbReference>
<dbReference type="PANTHER" id="PTHR43540:SF6">
    <property type="entry name" value="ISOCHORISMATASE-LIKE DOMAIN-CONTAINING PROTEIN"/>
    <property type="match status" value="1"/>
</dbReference>
<sequence length="244" mass="26845">MKQGIARTVAGDDRQPCLTARPEPLGMNPAETAVIVVDMQNAYASPGGYVDLQGFDISGAREVIDNVAAMLKSAREAGIAVVFLQNGWDPQLKEAGGPGSPNYYKSNALKLMRRRPELRGQLLAKGGWDYQLVDEMAPQDADIVVPKGRYSGFWNTSLNSVLRARGIRNLVFCGIATNVCVETSLRDAFHLEYFSVLLDDACHHLGPPELHQATLFNTEKFFGWVSTCQEFSAYLELCRKATSL</sequence>
<dbReference type="GO" id="GO:0016787">
    <property type="term" value="F:hydrolase activity"/>
    <property type="evidence" value="ECO:0007669"/>
    <property type="project" value="UniProtKB-KW"/>
</dbReference>
<evidence type="ECO:0000256" key="2">
    <source>
        <dbReference type="SAM" id="MobiDB-lite"/>
    </source>
</evidence>
<evidence type="ECO:0000259" key="3">
    <source>
        <dbReference type="Pfam" id="PF00857"/>
    </source>
</evidence>
<dbReference type="SUPFAM" id="SSF52499">
    <property type="entry name" value="Isochorismatase-like hydrolases"/>
    <property type="match status" value="1"/>
</dbReference>
<dbReference type="Gene3D" id="3.40.50.850">
    <property type="entry name" value="Isochorismatase-like"/>
    <property type="match status" value="1"/>
</dbReference>
<dbReference type="InterPro" id="IPR000868">
    <property type="entry name" value="Isochorismatase-like_dom"/>
</dbReference>
<dbReference type="CDD" id="cd00431">
    <property type="entry name" value="cysteine_hydrolases"/>
    <property type="match status" value="1"/>
</dbReference>
<feature type="region of interest" description="Disordered" evidence="2">
    <location>
        <begin position="1"/>
        <end position="24"/>
    </location>
</feature>
<accession>A0A9Q3ULW7</accession>
<dbReference type="AlphaFoldDB" id="A0A9Q3ULW7"/>
<dbReference type="EMBL" id="JAJGNA010000004">
    <property type="protein sequence ID" value="MCC4307884.1"/>
    <property type="molecule type" value="Genomic_DNA"/>
</dbReference>
<name>A0A9Q3ULW7_9GAMM</name>
<reference evidence="4" key="1">
    <citation type="submission" date="2021-10" db="EMBL/GenBank/DDBJ databases">
        <title>The diversity and Nitrogen Metabolism of Culturable Nitrate-Utilizing Bacteria Within the Oxygen Minimum Zone of the Changjiang (Yangtze River)Estuary.</title>
        <authorList>
            <person name="Zhang D."/>
            <person name="Zheng J."/>
            <person name="Liu S."/>
            <person name="He W."/>
        </authorList>
    </citation>
    <scope>NUCLEOTIDE SEQUENCE</scope>
    <source>
        <strain evidence="4">FXH-223</strain>
    </source>
</reference>
<feature type="domain" description="Isochorismatase-like" evidence="3">
    <location>
        <begin position="32"/>
        <end position="229"/>
    </location>
</feature>
<dbReference type="InterPro" id="IPR036380">
    <property type="entry name" value="Isochorismatase-like_sf"/>
</dbReference>
<comment type="caution">
    <text evidence="4">The sequence shown here is derived from an EMBL/GenBank/DDBJ whole genome shotgun (WGS) entry which is preliminary data.</text>
</comment>
<dbReference type="PANTHER" id="PTHR43540">
    <property type="entry name" value="PEROXYUREIDOACRYLATE/UREIDOACRYLATE AMIDOHYDROLASE-RELATED"/>
    <property type="match status" value="1"/>
</dbReference>
<dbReference type="RefSeq" id="WP_228233406.1">
    <property type="nucleotide sequence ID" value="NZ_JAJGNA010000004.1"/>
</dbReference>
<keyword evidence="1 4" id="KW-0378">Hydrolase</keyword>
<gene>
    <name evidence="4" type="ORF">LL252_04800</name>
</gene>
<proteinExistence type="predicted"/>
<organism evidence="4 5">
    <name type="scientific">Alloalcanivorax marinus</name>
    <dbReference type="NCBI Taxonomy" id="1177169"/>
    <lineage>
        <taxon>Bacteria</taxon>
        <taxon>Pseudomonadati</taxon>
        <taxon>Pseudomonadota</taxon>
        <taxon>Gammaproteobacteria</taxon>
        <taxon>Oceanospirillales</taxon>
        <taxon>Alcanivoracaceae</taxon>
        <taxon>Alloalcanivorax</taxon>
    </lineage>
</organism>
<evidence type="ECO:0000256" key="1">
    <source>
        <dbReference type="ARBA" id="ARBA00022801"/>
    </source>
</evidence>
<evidence type="ECO:0000313" key="5">
    <source>
        <dbReference type="Proteomes" id="UP001108027"/>
    </source>
</evidence>
<keyword evidence="5" id="KW-1185">Reference proteome</keyword>